<evidence type="ECO:0000313" key="5">
    <source>
        <dbReference type="Proteomes" id="UP000504606"/>
    </source>
</evidence>
<feature type="compositionally biased region" description="Pro residues" evidence="3">
    <location>
        <begin position="270"/>
        <end position="329"/>
    </location>
</feature>
<dbReference type="SMART" id="SM00404">
    <property type="entry name" value="PTPc_motif"/>
    <property type="match status" value="1"/>
</dbReference>
<keyword evidence="2" id="KW-0904">Protein phosphatase</keyword>
<dbReference type="InterPro" id="IPR016130">
    <property type="entry name" value="Tyr_Pase_AS"/>
</dbReference>
<feature type="compositionally biased region" description="Pro residues" evidence="3">
    <location>
        <begin position="339"/>
        <end position="372"/>
    </location>
</feature>
<evidence type="ECO:0000313" key="6">
    <source>
        <dbReference type="RefSeq" id="XP_052125625.1"/>
    </source>
</evidence>
<evidence type="ECO:0000256" key="2">
    <source>
        <dbReference type="ARBA" id="ARBA00022912"/>
    </source>
</evidence>
<dbReference type="SMART" id="SM00195">
    <property type="entry name" value="DSPc"/>
    <property type="match status" value="1"/>
</dbReference>
<dbReference type="SUPFAM" id="SSF52799">
    <property type="entry name" value="(Phosphotyrosine protein) phosphatases II"/>
    <property type="match status" value="1"/>
</dbReference>
<dbReference type="GO" id="GO:0004651">
    <property type="term" value="F:polynucleotide 5'-phosphatase activity"/>
    <property type="evidence" value="ECO:0007669"/>
    <property type="project" value="TreeGrafter"/>
</dbReference>
<dbReference type="InterPro" id="IPR029021">
    <property type="entry name" value="Prot-tyrosine_phosphatase-like"/>
</dbReference>
<feature type="compositionally biased region" description="Basic and acidic residues" evidence="3">
    <location>
        <begin position="396"/>
        <end position="407"/>
    </location>
</feature>
<evidence type="ECO:0000256" key="1">
    <source>
        <dbReference type="ARBA" id="ARBA00022801"/>
    </source>
</evidence>
<dbReference type="GO" id="GO:0004721">
    <property type="term" value="F:phosphoprotein phosphatase activity"/>
    <property type="evidence" value="ECO:0007669"/>
    <property type="project" value="UniProtKB-KW"/>
</dbReference>
<dbReference type="InterPro" id="IPR051029">
    <property type="entry name" value="mRNA_Capping_Enz/RNA_Phosphat"/>
</dbReference>
<evidence type="ECO:0000259" key="4">
    <source>
        <dbReference type="PROSITE" id="PS50056"/>
    </source>
</evidence>
<keyword evidence="1" id="KW-0378">Hydrolase</keyword>
<dbReference type="Pfam" id="PF00782">
    <property type="entry name" value="DSPc"/>
    <property type="match status" value="1"/>
</dbReference>
<dbReference type="PANTHER" id="PTHR10367">
    <property type="entry name" value="MRNA-CAPPING ENZYME"/>
    <property type="match status" value="1"/>
</dbReference>
<dbReference type="OrthoDB" id="200924at2759"/>
<proteinExistence type="predicted"/>
<feature type="domain" description="Tyrosine specific protein phosphatases" evidence="4">
    <location>
        <begin position="100"/>
        <end position="169"/>
    </location>
</feature>
<name>A0A9C6U162_FRAOC</name>
<gene>
    <name evidence="6" type="primary">LOC113205922</name>
</gene>
<dbReference type="PANTHER" id="PTHR10367:SF9">
    <property type="entry name" value="DUAL-SPECIFICITY PHOSPHATASE 11 (RNA_RNP COMPLEX 1-INTERACTING)"/>
    <property type="match status" value="1"/>
</dbReference>
<dbReference type="GeneID" id="113205922"/>
<dbReference type="InterPro" id="IPR000387">
    <property type="entry name" value="Tyr_Pase_dom"/>
</dbReference>
<dbReference type="KEGG" id="foc:113205922"/>
<dbReference type="PROSITE" id="PS50056">
    <property type="entry name" value="TYR_PHOSPHATASE_2"/>
    <property type="match status" value="1"/>
</dbReference>
<accession>A0A9C6U162</accession>
<dbReference type="Gene3D" id="3.90.190.10">
    <property type="entry name" value="Protein tyrosine phosphatase superfamily"/>
    <property type="match status" value="1"/>
</dbReference>
<dbReference type="InterPro" id="IPR000340">
    <property type="entry name" value="Dual-sp_phosphatase_cat-dom"/>
</dbReference>
<dbReference type="PROSITE" id="PS00383">
    <property type="entry name" value="TYR_PHOSPHATASE_1"/>
    <property type="match status" value="1"/>
</dbReference>
<feature type="region of interest" description="Disordered" evidence="3">
    <location>
        <begin position="172"/>
        <end position="425"/>
    </location>
</feature>
<dbReference type="InterPro" id="IPR003595">
    <property type="entry name" value="Tyr_Pase_cat"/>
</dbReference>
<dbReference type="Proteomes" id="UP000504606">
    <property type="component" value="Unplaced"/>
</dbReference>
<reference evidence="6" key="1">
    <citation type="submission" date="2025-08" db="UniProtKB">
        <authorList>
            <consortium name="RefSeq"/>
        </authorList>
    </citation>
    <scope>IDENTIFICATION</scope>
    <source>
        <tissue evidence="6">Whole organism</tissue>
    </source>
</reference>
<keyword evidence="5" id="KW-1185">Reference proteome</keyword>
<dbReference type="AlphaFoldDB" id="A0A9C6U162"/>
<feature type="compositionally biased region" description="Basic and acidic residues" evidence="3">
    <location>
        <begin position="236"/>
        <end position="269"/>
    </location>
</feature>
<dbReference type="RefSeq" id="XP_052125625.1">
    <property type="nucleotide sequence ID" value="XM_052269665.1"/>
</dbReference>
<feature type="compositionally biased region" description="Basic and acidic residues" evidence="3">
    <location>
        <begin position="210"/>
        <end position="226"/>
    </location>
</feature>
<evidence type="ECO:0000256" key="3">
    <source>
        <dbReference type="SAM" id="MobiDB-lite"/>
    </source>
</evidence>
<feature type="compositionally biased region" description="Basic residues" evidence="3">
    <location>
        <begin position="183"/>
        <end position="197"/>
    </location>
</feature>
<protein>
    <submittedName>
        <fullName evidence="6">Proline-rich proteoglycan 2-like</fullName>
    </submittedName>
</protein>
<dbReference type="InterPro" id="IPR020422">
    <property type="entry name" value="TYR_PHOSPHATASE_DUAL_dom"/>
</dbReference>
<sequence>MGGGIPDRWIPYNNVGSVIPGTRFIAFKVPLKEALCNNLPEKKLAFTPRNLLDQCPNLSLVIDLTNTMRYYDKRTFQEKSVLYEKIFCPGHVIPPKDIVRKFFQVVDAYLEEHKDEDGLIGVHCTHGVNRTGYFICKYMIERLGMPPETAINDFNTARGHNIERENYIQDLMHPRAEAASGRPRSRDRGRRADKRRRPAGDDGGGQDAEGEAKRSRSGGGDRDQGRRAKNRLQLATDRRDAKTKLQHDERRRQRREQGWRPHSPLDRPPHGPPYGPPHGPPGGPPYGPPHGPPGGPPYGPPHGPPHGPPYGPPHGPPHGPPPGVPPFGPPHGAHHGLPYGPPRGPPFGPPRGLPRGHPPGQPGRSYGPPPGPGFQRARRDALAAASGRPGSRGRPHSRDGARPHDRIGGYGGPSTSDRGPGPLDD</sequence>
<organism evidence="5 6">
    <name type="scientific">Frankliniella occidentalis</name>
    <name type="common">Western flower thrips</name>
    <name type="synonym">Euthrips occidentalis</name>
    <dbReference type="NCBI Taxonomy" id="133901"/>
    <lineage>
        <taxon>Eukaryota</taxon>
        <taxon>Metazoa</taxon>
        <taxon>Ecdysozoa</taxon>
        <taxon>Arthropoda</taxon>
        <taxon>Hexapoda</taxon>
        <taxon>Insecta</taxon>
        <taxon>Pterygota</taxon>
        <taxon>Neoptera</taxon>
        <taxon>Paraneoptera</taxon>
        <taxon>Thysanoptera</taxon>
        <taxon>Terebrantia</taxon>
        <taxon>Thripoidea</taxon>
        <taxon>Thripidae</taxon>
        <taxon>Frankliniella</taxon>
    </lineage>
</organism>